<evidence type="ECO:0000313" key="3">
    <source>
        <dbReference type="Proteomes" id="UP000198481"/>
    </source>
</evidence>
<proteinExistence type="predicted"/>
<reference evidence="2 3" key="1">
    <citation type="submission" date="2016-10" db="EMBL/GenBank/DDBJ databases">
        <authorList>
            <person name="de Groot N.N."/>
        </authorList>
    </citation>
    <scope>NUCLEOTIDE SEQUENCE [LARGE SCALE GENOMIC DNA]</scope>
    <source>
        <strain evidence="2 3">LMG 26867</strain>
    </source>
</reference>
<protein>
    <submittedName>
        <fullName evidence="2">Type IV pilus assembly protein PilX</fullName>
    </submittedName>
</protein>
<dbReference type="RefSeq" id="WP_092277842.1">
    <property type="nucleotide sequence ID" value="NZ_JBJGXP010000007.1"/>
</dbReference>
<evidence type="ECO:0000259" key="1">
    <source>
        <dbReference type="Pfam" id="PF14341"/>
    </source>
</evidence>
<feature type="domain" description="Type 4 fimbrial biogenesis protein PilX N-terminal" evidence="1">
    <location>
        <begin position="12"/>
        <end position="61"/>
    </location>
</feature>
<dbReference type="EMBL" id="LT629762">
    <property type="protein sequence ID" value="SDT23661.1"/>
    <property type="molecule type" value="Genomic_DNA"/>
</dbReference>
<evidence type="ECO:0000313" key="2">
    <source>
        <dbReference type="EMBL" id="SDT23661.1"/>
    </source>
</evidence>
<accession>A0A1H1YQH2</accession>
<organism evidence="2 3">
    <name type="scientific">Pseudomonas prosekii</name>
    <dbReference type="NCBI Taxonomy" id="1148509"/>
    <lineage>
        <taxon>Bacteria</taxon>
        <taxon>Pseudomonadati</taxon>
        <taxon>Pseudomonadota</taxon>
        <taxon>Gammaproteobacteria</taxon>
        <taxon>Pseudomonadales</taxon>
        <taxon>Pseudomonadaceae</taxon>
        <taxon>Pseudomonas</taxon>
    </lineage>
</organism>
<dbReference type="AlphaFoldDB" id="A0A1H1YQH2"/>
<dbReference type="InterPro" id="IPR025746">
    <property type="entry name" value="PilX_N_dom"/>
</dbReference>
<sequence length="160" mass="16588">MKACSCLPKRQRGMALLVSLVFLLLLTLIGISSMQNATLQEKMAGSVSLRNQSFQLAEATLRIGESAVQLPTYTQAVCGSTAQCAPPAESATLTAPGVNGSSGVNWIAVGGGFYGVQNIGTTTGAINIPSNTSATLYRVTAVGIVGNNIRSVVESIYAKY</sequence>
<dbReference type="STRING" id="1148509.SAMN05216222_3555"/>
<gene>
    <name evidence="2" type="ORF">SAMN05216222_3555</name>
</gene>
<dbReference type="Pfam" id="PF14341">
    <property type="entry name" value="PilX_N"/>
    <property type="match status" value="1"/>
</dbReference>
<name>A0A1H1YQH2_9PSED</name>
<dbReference type="Proteomes" id="UP000198481">
    <property type="component" value="Chromosome I"/>
</dbReference>